<dbReference type="Pfam" id="PF00583">
    <property type="entry name" value="Acetyltransf_1"/>
    <property type="match status" value="1"/>
</dbReference>
<dbReference type="SUPFAM" id="SSF55729">
    <property type="entry name" value="Acyl-CoA N-acyltransferases (Nat)"/>
    <property type="match status" value="1"/>
</dbReference>
<dbReference type="InterPro" id="IPR051016">
    <property type="entry name" value="Diverse_Substrate_AcTransf"/>
</dbReference>
<dbReference type="OrthoDB" id="7995647at2"/>
<evidence type="ECO:0000256" key="2">
    <source>
        <dbReference type="ARBA" id="ARBA00023315"/>
    </source>
</evidence>
<gene>
    <name evidence="4" type="ORF">SAMN04515666_102124</name>
</gene>
<organism evidence="4 5">
    <name type="scientific">Bosea lupini</name>
    <dbReference type="NCBI Taxonomy" id="1036779"/>
    <lineage>
        <taxon>Bacteria</taxon>
        <taxon>Pseudomonadati</taxon>
        <taxon>Pseudomonadota</taxon>
        <taxon>Alphaproteobacteria</taxon>
        <taxon>Hyphomicrobiales</taxon>
        <taxon>Boseaceae</taxon>
        <taxon>Bosea</taxon>
    </lineage>
</organism>
<dbReference type="PANTHER" id="PTHR10545:SF29">
    <property type="entry name" value="GH14572P-RELATED"/>
    <property type="match status" value="1"/>
</dbReference>
<keyword evidence="5" id="KW-1185">Reference proteome</keyword>
<keyword evidence="1" id="KW-0808">Transferase</keyword>
<dbReference type="InterPro" id="IPR016181">
    <property type="entry name" value="Acyl_CoA_acyltransferase"/>
</dbReference>
<dbReference type="GO" id="GO:0008080">
    <property type="term" value="F:N-acetyltransferase activity"/>
    <property type="evidence" value="ECO:0007669"/>
    <property type="project" value="TreeGrafter"/>
</dbReference>
<feature type="domain" description="N-acetyltransferase" evidence="3">
    <location>
        <begin position="2"/>
        <end position="154"/>
    </location>
</feature>
<dbReference type="CDD" id="cd04301">
    <property type="entry name" value="NAT_SF"/>
    <property type="match status" value="1"/>
</dbReference>
<dbReference type="EMBL" id="FOAN01000002">
    <property type="protein sequence ID" value="SEK83166.1"/>
    <property type="molecule type" value="Genomic_DNA"/>
</dbReference>
<proteinExistence type="predicted"/>
<dbReference type="RefSeq" id="WP_091830887.1">
    <property type="nucleotide sequence ID" value="NZ_FOAN01000002.1"/>
</dbReference>
<name>A0A1H7K9M9_9HYPH</name>
<accession>A0A1H7K9M9</accession>
<dbReference type="STRING" id="1036779.SAMN04515666_102124"/>
<dbReference type="Gene3D" id="3.40.630.30">
    <property type="match status" value="1"/>
</dbReference>
<evidence type="ECO:0000256" key="1">
    <source>
        <dbReference type="ARBA" id="ARBA00022679"/>
    </source>
</evidence>
<reference evidence="5" key="1">
    <citation type="submission" date="2016-10" db="EMBL/GenBank/DDBJ databases">
        <authorList>
            <person name="Varghese N."/>
            <person name="Submissions S."/>
        </authorList>
    </citation>
    <scope>NUCLEOTIDE SEQUENCE [LARGE SCALE GENOMIC DNA]</scope>
    <source>
        <strain evidence="5">LMG 26383,CCUG 61248,R- 45681</strain>
    </source>
</reference>
<dbReference type="PANTHER" id="PTHR10545">
    <property type="entry name" value="DIAMINE N-ACETYLTRANSFERASE"/>
    <property type="match status" value="1"/>
</dbReference>
<dbReference type="InterPro" id="IPR000182">
    <property type="entry name" value="GNAT_dom"/>
</dbReference>
<sequence length="155" mass="16597">MVAIRACEVADHPGLAGLMAEMQAHYRVPCPSDAEIRAGLANRPAGTELLVAEHDSAIVGFAAFSAIYPGPGLRPGCFLKEIYVAQAARGLGAGRALLAELARLALARGLGRIDWTAARDDERLLRFYGNLGAKQHQEKVFFRLTGEELARLADG</sequence>
<keyword evidence="2" id="KW-0012">Acyltransferase</keyword>
<evidence type="ECO:0000313" key="5">
    <source>
        <dbReference type="Proteomes" id="UP000199664"/>
    </source>
</evidence>
<dbReference type="PROSITE" id="PS51186">
    <property type="entry name" value="GNAT"/>
    <property type="match status" value="1"/>
</dbReference>
<dbReference type="Proteomes" id="UP000199664">
    <property type="component" value="Unassembled WGS sequence"/>
</dbReference>
<evidence type="ECO:0000313" key="4">
    <source>
        <dbReference type="EMBL" id="SEK83166.1"/>
    </source>
</evidence>
<dbReference type="AlphaFoldDB" id="A0A1H7K9M9"/>
<evidence type="ECO:0000259" key="3">
    <source>
        <dbReference type="PROSITE" id="PS51186"/>
    </source>
</evidence>
<protein>
    <recommendedName>
        <fullName evidence="3">N-acetyltransferase domain-containing protein</fullName>
    </recommendedName>
</protein>